<accession>A0A4V3XKS8</accession>
<dbReference type="Pfam" id="PF05974">
    <property type="entry name" value="DUF892"/>
    <property type="match status" value="1"/>
</dbReference>
<proteinExistence type="predicted"/>
<evidence type="ECO:0000313" key="1">
    <source>
        <dbReference type="EMBL" id="THH38133.1"/>
    </source>
</evidence>
<gene>
    <name evidence="1" type="ORF">E4Z66_00720</name>
</gene>
<dbReference type="InterPro" id="IPR009078">
    <property type="entry name" value="Ferritin-like_SF"/>
</dbReference>
<dbReference type="SUPFAM" id="SSF47240">
    <property type="entry name" value="Ferritin-like"/>
    <property type="match status" value="1"/>
</dbReference>
<dbReference type="PANTHER" id="PTHR30565:SF9">
    <property type="entry name" value="PROTEIN YCIF"/>
    <property type="match status" value="1"/>
</dbReference>
<dbReference type="RefSeq" id="WP_136461025.1">
    <property type="nucleotide sequence ID" value="NZ_SRKY01000001.1"/>
</dbReference>
<evidence type="ECO:0000313" key="2">
    <source>
        <dbReference type="Proteomes" id="UP000306602"/>
    </source>
</evidence>
<dbReference type="PANTHER" id="PTHR30565">
    <property type="entry name" value="PROTEIN YCIF"/>
    <property type="match status" value="1"/>
</dbReference>
<dbReference type="InterPro" id="IPR012347">
    <property type="entry name" value="Ferritin-like"/>
</dbReference>
<dbReference type="AlphaFoldDB" id="A0A4V3XKS8"/>
<protein>
    <submittedName>
        <fullName evidence="1">DUF892 family protein</fullName>
    </submittedName>
</protein>
<dbReference type="InterPro" id="IPR010287">
    <property type="entry name" value="DUF892_YciF-like"/>
</dbReference>
<keyword evidence="2" id="KW-1185">Reference proteome</keyword>
<dbReference type="Proteomes" id="UP000306602">
    <property type="component" value="Unassembled WGS sequence"/>
</dbReference>
<sequence length="166" mass="18080">MSVSTLEELYHTEMQDAYSACKQSLAATRDMGRAATDQALQEALIDATNGIVDGMDKLASMCAEHDINPDGHKCEGMEGLVKEARKHSIEHDFDDDALRDAMIISQYQRLGHYAIAAYGTLRAFANRLGHDGDGARFNEMLDSCYDGDRRMTDIATGEGGVNADAA</sequence>
<dbReference type="OrthoDB" id="9795056at2"/>
<reference evidence="1 2" key="1">
    <citation type="submission" date="2019-04" db="EMBL/GenBank/DDBJ databases">
        <title>Shimia ponticola sp. nov., isolated from seawater.</title>
        <authorList>
            <person name="Kim Y.-O."/>
            <person name="Yoon J.-H."/>
        </authorList>
    </citation>
    <scope>NUCLEOTIDE SEQUENCE [LARGE SCALE GENOMIC DNA]</scope>
    <source>
        <strain evidence="1 2">MYP11</strain>
    </source>
</reference>
<dbReference type="InterPro" id="IPR047114">
    <property type="entry name" value="YciF"/>
</dbReference>
<dbReference type="Gene3D" id="1.20.1260.10">
    <property type="match status" value="1"/>
</dbReference>
<name>A0A4V3XKS8_9RHOB</name>
<organism evidence="1 2">
    <name type="scientific">Aliishimia ponticola</name>
    <dbReference type="NCBI Taxonomy" id="2499833"/>
    <lineage>
        <taxon>Bacteria</taxon>
        <taxon>Pseudomonadati</taxon>
        <taxon>Pseudomonadota</taxon>
        <taxon>Alphaproteobacteria</taxon>
        <taxon>Rhodobacterales</taxon>
        <taxon>Paracoccaceae</taxon>
        <taxon>Aliishimia</taxon>
    </lineage>
</organism>
<comment type="caution">
    <text evidence="1">The sequence shown here is derived from an EMBL/GenBank/DDBJ whole genome shotgun (WGS) entry which is preliminary data.</text>
</comment>
<dbReference type="EMBL" id="SRKY01000001">
    <property type="protein sequence ID" value="THH38133.1"/>
    <property type="molecule type" value="Genomic_DNA"/>
</dbReference>